<dbReference type="Gene3D" id="3.50.50.60">
    <property type="entry name" value="FAD/NAD(P)-binding domain"/>
    <property type="match status" value="1"/>
</dbReference>
<protein>
    <recommendedName>
        <fullName evidence="3">FAD/NAD(P)-binding domain-containing protein</fullName>
    </recommendedName>
</protein>
<sequence>MARRAAYDYVVVGGGFAGLNAVSGLQKFRPAASILCIDKHDAAGGSWNDYYSFCKLHAPPLTFGIAGHGWPGLASPNLLATRDEVLRHFRSFADGAPNLEFLGGASYEGCARGPDGALVATLGDGSSVAAREQIIRATGYDYERHMPFPVPAHLDGVSDGTAAEVECANLPDAVAARGEETLYVVVGGGKTGADAVCFLGEHRRRGDDVLLVTGSSKGFFVRDEVFPDQGSQSVFQPMITEVMLDMIAAWDGTDASERAILNDMVARGTLCSLGGSEVANTGLGVLSRAEQAAVEATAEIVANDHYVGVSERGATTEVRLASGGAVVTRKRVVVVNARSSGSDRVHAYNSDVHPLRPEGHLDFGALAGFTGHTNYLFSAVLAKHGSPRVLEGLPLYGRRTRARPRENFVFAYLVKVYANITALMPALEMKHYLSSDYSINATRWYPTARRLYGVYRLLQSRDAVAAMADAHLRRLEPGDTQPPPEGA</sequence>
<gene>
    <name evidence="1" type="ORF">AURANDRAFT_65458</name>
</gene>
<keyword evidence="2" id="KW-1185">Reference proteome</keyword>
<dbReference type="SUPFAM" id="SSF51905">
    <property type="entry name" value="FAD/NAD(P)-binding domain"/>
    <property type="match status" value="1"/>
</dbReference>
<dbReference type="KEGG" id="aaf:AURANDRAFT_65458"/>
<dbReference type="OrthoDB" id="4114509at2759"/>
<dbReference type="Proteomes" id="UP000002729">
    <property type="component" value="Unassembled WGS sequence"/>
</dbReference>
<dbReference type="Pfam" id="PF13450">
    <property type="entry name" value="NAD_binding_8"/>
    <property type="match status" value="1"/>
</dbReference>
<accession>F0YDZ9</accession>
<dbReference type="InParanoid" id="F0YDZ9"/>
<proteinExistence type="predicted"/>
<reference evidence="1 2" key="1">
    <citation type="journal article" date="2011" name="Proc. Natl. Acad. Sci. U.S.A.">
        <title>Niche of harmful alga Aureococcus anophagefferens revealed through ecogenomics.</title>
        <authorList>
            <person name="Gobler C.J."/>
            <person name="Berry D.L."/>
            <person name="Dyhrman S.T."/>
            <person name="Wilhelm S.W."/>
            <person name="Salamov A."/>
            <person name="Lobanov A.V."/>
            <person name="Zhang Y."/>
            <person name="Collier J.L."/>
            <person name="Wurch L.L."/>
            <person name="Kustka A.B."/>
            <person name="Dill B.D."/>
            <person name="Shah M."/>
            <person name="VerBerkmoes N.C."/>
            <person name="Kuo A."/>
            <person name="Terry A."/>
            <person name="Pangilinan J."/>
            <person name="Lindquist E.A."/>
            <person name="Lucas S."/>
            <person name="Paulsen I.T."/>
            <person name="Hattenrath-Lehmann T.K."/>
            <person name="Talmage S.C."/>
            <person name="Walker E.A."/>
            <person name="Koch F."/>
            <person name="Burson A.M."/>
            <person name="Marcoval M.A."/>
            <person name="Tang Y.Z."/>
            <person name="Lecleir G.R."/>
            <person name="Coyne K.J."/>
            <person name="Berg G.M."/>
            <person name="Bertrand E.M."/>
            <person name="Saito M.A."/>
            <person name="Gladyshev V.N."/>
            <person name="Grigoriev I.V."/>
        </authorList>
    </citation>
    <scope>NUCLEOTIDE SEQUENCE [LARGE SCALE GENOMIC DNA]</scope>
    <source>
        <strain evidence="2">CCMP 1984</strain>
    </source>
</reference>
<dbReference type="GeneID" id="20225341"/>
<dbReference type="OMA" id="TGIDTCL"/>
<dbReference type="AlphaFoldDB" id="F0YDZ9"/>
<dbReference type="EMBL" id="GL833134">
    <property type="protein sequence ID" value="EGB06470.1"/>
    <property type="molecule type" value="Genomic_DNA"/>
</dbReference>
<organism evidence="2">
    <name type="scientific">Aureococcus anophagefferens</name>
    <name type="common">Harmful bloom alga</name>
    <dbReference type="NCBI Taxonomy" id="44056"/>
    <lineage>
        <taxon>Eukaryota</taxon>
        <taxon>Sar</taxon>
        <taxon>Stramenopiles</taxon>
        <taxon>Ochrophyta</taxon>
        <taxon>Pelagophyceae</taxon>
        <taxon>Pelagomonadales</taxon>
        <taxon>Pelagomonadaceae</taxon>
        <taxon>Aureococcus</taxon>
    </lineage>
</organism>
<evidence type="ECO:0000313" key="1">
    <source>
        <dbReference type="EMBL" id="EGB06470.1"/>
    </source>
</evidence>
<evidence type="ECO:0008006" key="3">
    <source>
        <dbReference type="Google" id="ProtNLM"/>
    </source>
</evidence>
<name>F0YDZ9_AURAN</name>
<dbReference type="InterPro" id="IPR036188">
    <property type="entry name" value="FAD/NAD-bd_sf"/>
</dbReference>
<dbReference type="RefSeq" id="XP_009038656.1">
    <property type="nucleotide sequence ID" value="XM_009040408.1"/>
</dbReference>
<evidence type="ECO:0000313" key="2">
    <source>
        <dbReference type="Proteomes" id="UP000002729"/>
    </source>
</evidence>